<feature type="transmembrane region" description="Helical" evidence="6">
    <location>
        <begin position="72"/>
        <end position="97"/>
    </location>
</feature>
<evidence type="ECO:0000256" key="3">
    <source>
        <dbReference type="ARBA" id="ARBA00022692"/>
    </source>
</evidence>
<dbReference type="Pfam" id="PF04138">
    <property type="entry name" value="GtrA_DPMS_TM"/>
    <property type="match status" value="1"/>
</dbReference>
<comment type="caution">
    <text evidence="8">The sequence shown here is derived from an EMBL/GenBank/DDBJ whole genome shotgun (WGS) entry which is preliminary data.</text>
</comment>
<accession>A0A1J5RL81</accession>
<organism evidence="8">
    <name type="scientific">mine drainage metagenome</name>
    <dbReference type="NCBI Taxonomy" id="410659"/>
    <lineage>
        <taxon>unclassified sequences</taxon>
        <taxon>metagenomes</taxon>
        <taxon>ecological metagenomes</taxon>
    </lineage>
</organism>
<feature type="transmembrane region" description="Helical" evidence="6">
    <location>
        <begin position="109"/>
        <end position="127"/>
    </location>
</feature>
<dbReference type="PANTHER" id="PTHR38459">
    <property type="entry name" value="PROPHAGE BACTOPRENOL-LINKED GLUCOSE TRANSLOCASE HOMOLOG"/>
    <property type="match status" value="1"/>
</dbReference>
<dbReference type="GO" id="GO:0005886">
    <property type="term" value="C:plasma membrane"/>
    <property type="evidence" value="ECO:0007669"/>
    <property type="project" value="TreeGrafter"/>
</dbReference>
<dbReference type="PANTHER" id="PTHR38459:SF1">
    <property type="entry name" value="PROPHAGE BACTOPRENOL-LINKED GLUCOSE TRANSLOCASE HOMOLOG"/>
    <property type="match status" value="1"/>
</dbReference>
<evidence type="ECO:0000256" key="6">
    <source>
        <dbReference type="SAM" id="Phobius"/>
    </source>
</evidence>
<keyword evidence="3 6" id="KW-0812">Transmembrane</keyword>
<keyword evidence="5 6" id="KW-0472">Membrane</keyword>
<reference evidence="8" key="1">
    <citation type="submission" date="2016-10" db="EMBL/GenBank/DDBJ databases">
        <title>Sequence of Gallionella enrichment culture.</title>
        <authorList>
            <person name="Poehlein A."/>
            <person name="Muehling M."/>
            <person name="Daniel R."/>
        </authorList>
    </citation>
    <scope>NUCLEOTIDE SEQUENCE</scope>
</reference>
<sequence length="133" mass="15296">MTALLLGQGARFLLASVANTLLGLGLFPVLQTVLQPYGVHYLITLAICHFVAVSQAYLLGRYFVFRSKGQHFWEYLLFSSYQWGYFAVNVVLLPLLIHVTGWDSRIVQFLITLVSAVLSFLWQRYVVFRKYRS</sequence>
<evidence type="ECO:0000256" key="2">
    <source>
        <dbReference type="ARBA" id="ARBA00009399"/>
    </source>
</evidence>
<name>A0A1J5RL81_9ZZZZ</name>
<feature type="transmembrane region" description="Helical" evidence="6">
    <location>
        <begin position="39"/>
        <end position="60"/>
    </location>
</feature>
<evidence type="ECO:0000259" key="7">
    <source>
        <dbReference type="Pfam" id="PF04138"/>
    </source>
</evidence>
<evidence type="ECO:0000256" key="5">
    <source>
        <dbReference type="ARBA" id="ARBA00023136"/>
    </source>
</evidence>
<feature type="domain" description="GtrA/DPMS transmembrane" evidence="7">
    <location>
        <begin position="11"/>
        <end position="128"/>
    </location>
</feature>
<dbReference type="GO" id="GO:0000271">
    <property type="term" value="P:polysaccharide biosynthetic process"/>
    <property type="evidence" value="ECO:0007669"/>
    <property type="project" value="InterPro"/>
</dbReference>
<feature type="transmembrane region" description="Helical" evidence="6">
    <location>
        <begin position="12"/>
        <end position="33"/>
    </location>
</feature>
<evidence type="ECO:0000313" key="8">
    <source>
        <dbReference type="EMBL" id="OIQ92743.1"/>
    </source>
</evidence>
<dbReference type="InterPro" id="IPR051401">
    <property type="entry name" value="GtrA_CellWall_Glycosyl"/>
</dbReference>
<evidence type="ECO:0000256" key="1">
    <source>
        <dbReference type="ARBA" id="ARBA00004141"/>
    </source>
</evidence>
<protein>
    <submittedName>
        <fullName evidence="8">GtrA-like protein</fullName>
    </submittedName>
</protein>
<dbReference type="EMBL" id="MLJW01000224">
    <property type="protein sequence ID" value="OIQ92743.1"/>
    <property type="molecule type" value="Genomic_DNA"/>
</dbReference>
<comment type="subcellular location">
    <subcellularLocation>
        <location evidence="1">Membrane</location>
        <topology evidence="1">Multi-pass membrane protein</topology>
    </subcellularLocation>
</comment>
<dbReference type="InterPro" id="IPR007267">
    <property type="entry name" value="GtrA_DPMS_TM"/>
</dbReference>
<gene>
    <name evidence="8" type="ORF">GALL_253460</name>
</gene>
<proteinExistence type="inferred from homology"/>
<comment type="similarity">
    <text evidence="2">Belongs to the GtrA family.</text>
</comment>
<keyword evidence="4 6" id="KW-1133">Transmembrane helix</keyword>
<evidence type="ECO:0000256" key="4">
    <source>
        <dbReference type="ARBA" id="ARBA00022989"/>
    </source>
</evidence>
<dbReference type="AlphaFoldDB" id="A0A1J5RL81"/>